<dbReference type="Pfam" id="PF02517">
    <property type="entry name" value="Rce1-like"/>
    <property type="match status" value="1"/>
</dbReference>
<dbReference type="AlphaFoldDB" id="A0A928W2G5"/>
<dbReference type="EMBL" id="JADEXN010000418">
    <property type="protein sequence ID" value="MBE9042718.1"/>
    <property type="molecule type" value="Genomic_DNA"/>
</dbReference>
<evidence type="ECO:0000259" key="2">
    <source>
        <dbReference type="Pfam" id="PF02517"/>
    </source>
</evidence>
<feature type="transmembrane region" description="Helical" evidence="1">
    <location>
        <begin position="370"/>
        <end position="390"/>
    </location>
</feature>
<protein>
    <submittedName>
        <fullName evidence="3">CPBP family intramembrane metalloprotease</fullName>
    </submittedName>
</protein>
<gene>
    <name evidence="3" type="ORF">IQ235_18315</name>
</gene>
<evidence type="ECO:0000256" key="1">
    <source>
        <dbReference type="SAM" id="Phobius"/>
    </source>
</evidence>
<feature type="transmembrane region" description="Helical" evidence="1">
    <location>
        <begin position="451"/>
        <end position="484"/>
    </location>
</feature>
<keyword evidence="3" id="KW-0482">Metalloprotease</keyword>
<keyword evidence="4" id="KW-1185">Reference proteome</keyword>
<evidence type="ECO:0000313" key="4">
    <source>
        <dbReference type="Proteomes" id="UP000621799"/>
    </source>
</evidence>
<dbReference type="GO" id="GO:0008237">
    <property type="term" value="F:metallopeptidase activity"/>
    <property type="evidence" value="ECO:0007669"/>
    <property type="project" value="UniProtKB-KW"/>
</dbReference>
<name>A0A928W2G5_9CYAN</name>
<dbReference type="Proteomes" id="UP000621799">
    <property type="component" value="Unassembled WGS sequence"/>
</dbReference>
<evidence type="ECO:0000313" key="3">
    <source>
        <dbReference type="EMBL" id="MBE9042718.1"/>
    </source>
</evidence>
<keyword evidence="3" id="KW-0645">Protease</keyword>
<feature type="transmembrane region" description="Helical" evidence="1">
    <location>
        <begin position="411"/>
        <end position="431"/>
    </location>
</feature>
<feature type="domain" description="CAAX prenyl protease 2/Lysostaphin resistance protein A-like" evidence="2">
    <location>
        <begin position="417"/>
        <end position="503"/>
    </location>
</feature>
<keyword evidence="3" id="KW-0378">Hydrolase</keyword>
<feature type="transmembrane region" description="Helical" evidence="1">
    <location>
        <begin position="283"/>
        <end position="312"/>
    </location>
</feature>
<reference evidence="3" key="1">
    <citation type="submission" date="2020-10" db="EMBL/GenBank/DDBJ databases">
        <authorList>
            <person name="Castelo-Branco R."/>
            <person name="Eusebio N."/>
            <person name="Adriana R."/>
            <person name="Vieira A."/>
            <person name="Brugerolle De Fraissinette N."/>
            <person name="Rezende De Castro R."/>
            <person name="Schneider M.P."/>
            <person name="Vasconcelos V."/>
            <person name="Leao P.N."/>
        </authorList>
    </citation>
    <scope>NUCLEOTIDE SEQUENCE</scope>
    <source>
        <strain evidence="3">LEGE 11467</strain>
    </source>
</reference>
<keyword evidence="1" id="KW-1133">Transmembrane helix</keyword>
<dbReference type="PANTHER" id="PTHR43592:SF15">
    <property type="entry name" value="CAAX AMINO TERMINAL PROTEASE FAMILY PROTEIN"/>
    <property type="match status" value="1"/>
</dbReference>
<organism evidence="3 4">
    <name type="scientific">Zarconia navalis LEGE 11467</name>
    <dbReference type="NCBI Taxonomy" id="1828826"/>
    <lineage>
        <taxon>Bacteria</taxon>
        <taxon>Bacillati</taxon>
        <taxon>Cyanobacteriota</taxon>
        <taxon>Cyanophyceae</taxon>
        <taxon>Oscillatoriophycideae</taxon>
        <taxon>Oscillatoriales</taxon>
        <taxon>Oscillatoriales incertae sedis</taxon>
        <taxon>Zarconia</taxon>
        <taxon>Zarconia navalis</taxon>
    </lineage>
</organism>
<feature type="transmembrane region" description="Helical" evidence="1">
    <location>
        <begin position="324"/>
        <end position="350"/>
    </location>
</feature>
<dbReference type="GO" id="GO:0080120">
    <property type="term" value="P:CAAX-box protein maturation"/>
    <property type="evidence" value="ECO:0007669"/>
    <property type="project" value="UniProtKB-ARBA"/>
</dbReference>
<accession>A0A928W2G5</accession>
<comment type="caution">
    <text evidence="3">The sequence shown here is derived from an EMBL/GenBank/DDBJ whole genome shotgun (WGS) entry which is preliminary data.</text>
</comment>
<keyword evidence="1" id="KW-0472">Membrane</keyword>
<feature type="transmembrane region" description="Helical" evidence="1">
    <location>
        <begin position="491"/>
        <end position="512"/>
    </location>
</feature>
<keyword evidence="1" id="KW-0812">Transmembrane</keyword>
<proteinExistence type="predicted"/>
<feature type="transmembrane region" description="Helical" evidence="1">
    <location>
        <begin position="233"/>
        <end position="256"/>
    </location>
</feature>
<dbReference type="InterPro" id="IPR003675">
    <property type="entry name" value="Rce1/LyrA-like_dom"/>
</dbReference>
<feature type="transmembrane region" description="Helical" evidence="1">
    <location>
        <begin position="6"/>
        <end position="27"/>
    </location>
</feature>
<dbReference type="RefSeq" id="WP_264322867.1">
    <property type="nucleotide sequence ID" value="NZ_JADEXN010000418.1"/>
</dbReference>
<dbReference type="GO" id="GO:0004175">
    <property type="term" value="F:endopeptidase activity"/>
    <property type="evidence" value="ECO:0007669"/>
    <property type="project" value="UniProtKB-ARBA"/>
</dbReference>
<dbReference type="PANTHER" id="PTHR43592">
    <property type="entry name" value="CAAX AMINO TERMINAL PROTEASE"/>
    <property type="match status" value="1"/>
</dbReference>
<sequence>MTFKQAILTALTIVTTALIGLSLLGSWQKPQIQGQLELSQINLVLQAAEWQPDEPELVELRDRLFGEEVFEEALTQYQNSQEVVTTNLTDLRDRLDTLTLREVPATVAETQELKTNLDRLTALEDTLDLRLGLLQARQTQIQEARSSWKAALDRSENLPNSSKTGEVARILVALWDDPPQVPVDAERQLQTSLTGWFRNRALEQLYQVQGRSDAFVRLIAREQQRAESAVYKLVLINGVSIVGLVVGLGLLVFLLWQRFAKGKDSILVLDDRAKWSVPWNWEIVAQVVVLGFFITFFLGQTIAISVILPLAIKLFDLSASLSAVRLQAISILASYALAAAAGLLVMYLSLAPFRPLPEDWFKFKLGGKDFLWGLGGYFAAVPLVIGISLLNQQIWKGQGGSNPILEIALQGQDWVAIACFFLTASIAAPLFEEFIFRGFLLPALTNYLPVWGAVVASSLVFAMAHLSLSEVLPLATLGIVLGTVYARSRNLLAPILLHSLWNGSTLLSLFVLGSSN</sequence>